<protein>
    <submittedName>
        <fullName evidence="2">Uncharacterized protein</fullName>
    </submittedName>
</protein>
<keyword evidence="3" id="KW-1185">Reference proteome</keyword>
<feature type="region of interest" description="Disordered" evidence="1">
    <location>
        <begin position="31"/>
        <end position="55"/>
    </location>
</feature>
<dbReference type="HOGENOM" id="CLU_1992500_0_0_1"/>
<sequence length="125" mass="13820">MSCRASRERYFDRRTFLIAGGEAVLADRAENHDEKTRATRTAQTAQTAMRTKADRSRGYDAHQDIAIPITIIMIQAALHCACSAVTFNFAGGGSLFHLQSEQPRFSSNSRTPCLHALSQPTFMPS</sequence>
<organism evidence="2 3">
    <name type="scientific">Coniosporium apollinis (strain CBS 100218)</name>
    <name type="common">Rock-inhabiting black yeast</name>
    <dbReference type="NCBI Taxonomy" id="1168221"/>
    <lineage>
        <taxon>Eukaryota</taxon>
        <taxon>Fungi</taxon>
        <taxon>Dikarya</taxon>
        <taxon>Ascomycota</taxon>
        <taxon>Pezizomycotina</taxon>
        <taxon>Dothideomycetes</taxon>
        <taxon>Dothideomycetes incertae sedis</taxon>
        <taxon>Coniosporium</taxon>
    </lineage>
</organism>
<evidence type="ECO:0000313" key="3">
    <source>
        <dbReference type="Proteomes" id="UP000016924"/>
    </source>
</evidence>
<reference evidence="3" key="1">
    <citation type="submission" date="2012-06" db="EMBL/GenBank/DDBJ databases">
        <title>The genome sequence of Coniosporium apollinis CBS 100218.</title>
        <authorList>
            <consortium name="The Broad Institute Genome Sequencing Platform"/>
            <person name="Cuomo C."/>
            <person name="Gorbushina A."/>
            <person name="Noack S."/>
            <person name="Walker B."/>
            <person name="Young S.K."/>
            <person name="Zeng Q."/>
            <person name="Gargeya S."/>
            <person name="Fitzgerald M."/>
            <person name="Haas B."/>
            <person name="Abouelleil A."/>
            <person name="Alvarado L."/>
            <person name="Arachchi H.M."/>
            <person name="Berlin A.M."/>
            <person name="Chapman S.B."/>
            <person name="Goldberg J."/>
            <person name="Griggs A."/>
            <person name="Gujja S."/>
            <person name="Hansen M."/>
            <person name="Howarth C."/>
            <person name="Imamovic A."/>
            <person name="Larimer J."/>
            <person name="McCowan C."/>
            <person name="Montmayeur A."/>
            <person name="Murphy C."/>
            <person name="Neiman D."/>
            <person name="Pearson M."/>
            <person name="Priest M."/>
            <person name="Roberts A."/>
            <person name="Saif S."/>
            <person name="Shea T."/>
            <person name="Sisk P."/>
            <person name="Sykes S."/>
            <person name="Wortman J."/>
            <person name="Nusbaum C."/>
            <person name="Birren B."/>
        </authorList>
    </citation>
    <scope>NUCLEOTIDE SEQUENCE [LARGE SCALE GENOMIC DNA]</scope>
    <source>
        <strain evidence="3">CBS 100218</strain>
    </source>
</reference>
<accession>R7YLK9</accession>
<evidence type="ECO:0000313" key="2">
    <source>
        <dbReference type="EMBL" id="EON62795.1"/>
    </source>
</evidence>
<feature type="compositionally biased region" description="Low complexity" evidence="1">
    <location>
        <begin position="39"/>
        <end position="50"/>
    </location>
</feature>
<evidence type="ECO:0000256" key="1">
    <source>
        <dbReference type="SAM" id="MobiDB-lite"/>
    </source>
</evidence>
<proteinExistence type="predicted"/>
<dbReference type="RefSeq" id="XP_007778112.1">
    <property type="nucleotide sequence ID" value="XM_007779922.1"/>
</dbReference>
<gene>
    <name evidence="2" type="ORF">W97_02020</name>
</gene>
<dbReference type="Proteomes" id="UP000016924">
    <property type="component" value="Unassembled WGS sequence"/>
</dbReference>
<dbReference type="EMBL" id="JH767560">
    <property type="protein sequence ID" value="EON62795.1"/>
    <property type="molecule type" value="Genomic_DNA"/>
</dbReference>
<dbReference type="GeneID" id="19899331"/>
<dbReference type="AlphaFoldDB" id="R7YLK9"/>
<name>R7YLK9_CONA1</name>